<evidence type="ECO:0000313" key="2">
    <source>
        <dbReference type="EMBL" id="MBD8515204.1"/>
    </source>
</evidence>
<dbReference type="SUPFAM" id="SSF47336">
    <property type="entry name" value="ACP-like"/>
    <property type="match status" value="1"/>
</dbReference>
<dbReference type="PANTHER" id="PTHR45527">
    <property type="entry name" value="NONRIBOSOMAL PEPTIDE SYNTHETASE"/>
    <property type="match status" value="1"/>
</dbReference>
<dbReference type="PANTHER" id="PTHR45527:SF1">
    <property type="entry name" value="FATTY ACID SYNTHASE"/>
    <property type="match status" value="1"/>
</dbReference>
<dbReference type="Pfam" id="PF00550">
    <property type="entry name" value="PP-binding"/>
    <property type="match status" value="1"/>
</dbReference>
<dbReference type="Gene3D" id="3.40.50.12780">
    <property type="entry name" value="N-terminal domain of ligase-like"/>
    <property type="match status" value="1"/>
</dbReference>
<dbReference type="InterPro" id="IPR042099">
    <property type="entry name" value="ANL_N_sf"/>
</dbReference>
<comment type="caution">
    <text evidence="2">The sequence shown here is derived from an EMBL/GenBank/DDBJ whole genome shotgun (WGS) entry which is preliminary data.</text>
</comment>
<dbReference type="SUPFAM" id="SSF56801">
    <property type="entry name" value="Acetyl-CoA synthetase-like"/>
    <property type="match status" value="1"/>
</dbReference>
<proteinExistence type="predicted"/>
<dbReference type="InterPro" id="IPR045851">
    <property type="entry name" value="AMP-bd_C_sf"/>
</dbReference>
<dbReference type="InterPro" id="IPR000873">
    <property type="entry name" value="AMP-dep_synth/lig_dom"/>
</dbReference>
<name>A0ABR9BRL9_9GAMM</name>
<feature type="domain" description="Carrier" evidence="1">
    <location>
        <begin position="657"/>
        <end position="732"/>
    </location>
</feature>
<dbReference type="EMBL" id="JACYTP010000022">
    <property type="protein sequence ID" value="MBD8515204.1"/>
    <property type="molecule type" value="Genomic_DNA"/>
</dbReference>
<keyword evidence="3" id="KW-1185">Reference proteome</keyword>
<sequence>MFVKLMTHVASGMGYILGKDAPVAAYAFNNGDDQQGINFSVASHATKVFESFSDESVKAAYAANNKTMLMAITSPQQVPPSEVDFFIGYEMNKPLEGIKEHSLLPRQGQHKITAYFRQQLHSLELNISFDTRLVHGSQVTELLKCLRSSLSIAEVAEQVAILNGEFLDEVFATETLSSQLQFAFERYSNCQALVSRNDVITYEQLNCDSSQLCRYIRQNQLSQTDVLAIEASTKRNTVTAILSALKLGKPFVIIETDDINKRRKHILSNFNTPLIINDALIDAAYENAEKPYQLEPFFPASPDDIVCYTFTSGTTGKPKGIAIKSISLLNNILNRHKEICISPKDTVLHNISFTFDPSLWQLFGALSFGARLVLQETSEVLDASLTFQLITGYQVTITDFVPSVLLKLVENQPENVRLDTLRVLYVGGEVFTPSLLKTIREICDARVFNQYGPSECTIDSLSSEIKVSNGSINIGTPIANSFMMIVDDNDQPVKTGDVGELVIGGINLCDGYLDASLNATAFFDYNGDRYYRSGDYCLVNADQQVEFIGRKDRQVKINGIRVELEELESRVTLLECVDSAFAVIHDDALSIYVKFAQSNPDNDAIQLVRESLPRNISTAKINTLSQVPLTTSGKPNLSRLDEFVLADTATEEQQSVAVSDELVQRIMSLFCRVLKINAVHEHDNFFALGGSSLQIIDLLLAIKSSEGAEVNVPDFIHTPTPTHLARLLASPKKSSTALESLPKRLSMSNEMRLLEKEYSLDSRLHRLFFSVTCCNSEFESFKERLTNLVQQTSIFRYSLSDETDSIHLVYTSELSNLSVKGQNFVDEANDLLDNKWRNGHAIPLFSLITSETEDSLFHFYIHRGIFDGYTARIFSDFIADKSPIISNDYVKYIQESTDPGRVIGYRESARSIIFDFQNILENKQRDSGLKTLNETSFDSSLQQTLVTIWEHWQTEKPEEPLYVGVLTNNRIDTQEMSSIGRYVNIVPLIITQDSDIDQVSKYISSWTTPFYYYQEELDNITKKEIIFDILINQDISGFDSQHQVISYSQPQNLNHLSNEVVCIK</sequence>
<dbReference type="Proteomes" id="UP000649768">
    <property type="component" value="Unassembled WGS sequence"/>
</dbReference>
<dbReference type="PROSITE" id="PS00455">
    <property type="entry name" value="AMP_BINDING"/>
    <property type="match status" value="1"/>
</dbReference>
<organism evidence="2 3">
    <name type="scientific">Photobacterium arenosum</name>
    <dbReference type="NCBI Taxonomy" id="2774143"/>
    <lineage>
        <taxon>Bacteria</taxon>
        <taxon>Pseudomonadati</taxon>
        <taxon>Pseudomonadota</taxon>
        <taxon>Gammaproteobacteria</taxon>
        <taxon>Vibrionales</taxon>
        <taxon>Vibrionaceae</taxon>
        <taxon>Photobacterium</taxon>
    </lineage>
</organism>
<evidence type="ECO:0000259" key="1">
    <source>
        <dbReference type="PROSITE" id="PS50075"/>
    </source>
</evidence>
<dbReference type="InterPro" id="IPR036736">
    <property type="entry name" value="ACP-like_sf"/>
</dbReference>
<reference evidence="2 3" key="1">
    <citation type="submission" date="2020-09" db="EMBL/GenBank/DDBJ databases">
        <title>Photobacterium sp. CAU 1568 isolated from sand of Sido Beach.</title>
        <authorList>
            <person name="Kim W."/>
        </authorList>
    </citation>
    <scope>NUCLEOTIDE SEQUENCE [LARGE SCALE GENOMIC DNA]</scope>
    <source>
        <strain evidence="2 3">CAU 1568</strain>
    </source>
</reference>
<protein>
    <submittedName>
        <fullName evidence="2">Non-ribosomal peptide synthetase</fullName>
    </submittedName>
</protein>
<dbReference type="InterPro" id="IPR009081">
    <property type="entry name" value="PP-bd_ACP"/>
</dbReference>
<dbReference type="PROSITE" id="PS50075">
    <property type="entry name" value="CARRIER"/>
    <property type="match status" value="1"/>
</dbReference>
<dbReference type="Gene3D" id="3.30.300.30">
    <property type="match status" value="1"/>
</dbReference>
<accession>A0ABR9BRL9</accession>
<dbReference type="Pfam" id="PF00501">
    <property type="entry name" value="AMP-binding"/>
    <property type="match status" value="1"/>
</dbReference>
<evidence type="ECO:0000313" key="3">
    <source>
        <dbReference type="Proteomes" id="UP000649768"/>
    </source>
</evidence>
<dbReference type="Gene3D" id="1.10.1200.10">
    <property type="entry name" value="ACP-like"/>
    <property type="match status" value="1"/>
</dbReference>
<dbReference type="InterPro" id="IPR020845">
    <property type="entry name" value="AMP-binding_CS"/>
</dbReference>
<dbReference type="RefSeq" id="WP_192017774.1">
    <property type="nucleotide sequence ID" value="NZ_JACYTP010000022.1"/>
</dbReference>
<gene>
    <name evidence="2" type="ORF">IFO68_21230</name>
</gene>